<dbReference type="InterPro" id="IPR001952">
    <property type="entry name" value="Alkaline_phosphatase"/>
</dbReference>
<dbReference type="PROSITE" id="PS00123">
    <property type="entry name" value="ALKALINE_PHOSPHATASE"/>
    <property type="match status" value="1"/>
</dbReference>
<keyword evidence="7 15" id="KW-0479">Metal-binding</keyword>
<evidence type="ECO:0000256" key="1">
    <source>
        <dbReference type="ARBA" id="ARBA00004609"/>
    </source>
</evidence>
<dbReference type="SUPFAM" id="SSF53649">
    <property type="entry name" value="Alkaline phosphatase-like"/>
    <property type="match status" value="1"/>
</dbReference>
<evidence type="ECO:0000313" key="20">
    <source>
        <dbReference type="RefSeq" id="XP_022082456.1"/>
    </source>
</evidence>
<evidence type="ECO:0000313" key="19">
    <source>
        <dbReference type="Proteomes" id="UP000694845"/>
    </source>
</evidence>
<feature type="binding site" evidence="15">
    <location>
        <position position="65"/>
    </location>
    <ligand>
        <name>Mg(2+)</name>
        <dbReference type="ChEBI" id="CHEBI:18420"/>
    </ligand>
</feature>
<keyword evidence="8 17" id="KW-0378">Hydrolase</keyword>
<dbReference type="Pfam" id="PF00245">
    <property type="entry name" value="Alk_phosphatase"/>
    <property type="match status" value="1"/>
</dbReference>
<dbReference type="PRINTS" id="PR00113">
    <property type="entry name" value="ALKPHPHTASE"/>
</dbReference>
<accession>A0A8B7XR35</accession>
<dbReference type="Proteomes" id="UP000694845">
    <property type="component" value="Unplaced"/>
</dbReference>
<comment type="cofactor">
    <cofactor evidence="15">
        <name>Zn(2+)</name>
        <dbReference type="ChEBI" id="CHEBI:29105"/>
    </cofactor>
    <text evidence="15">Binds 2 Zn(2+) ions.</text>
</comment>
<dbReference type="GeneID" id="110974855"/>
<sequence>MACRVLQFGLLATLFFLTQHETIAADETTPQYWYDRSQVELDAALVESQGFNTNRAEGMILFIGDGMSVSTVTGVRIWKGQKAGNTGEESKLVYDDFPHFGYSKTYNTDSQVPDSAGTATAYLTGVKTKRRVLGLDAGIQVKNCNSISGHEVDSILAMVKKNGLPVGIVTTTRITHASPGGAYAHVPHRSWEDDSELPQEAVDNGCKDIAKQLVKDHDIDVILGGGRRRFLMKSQQDETGWAGARSDEDLIAAWKAKYANKASAEYITTRDQLLTIDPDDTEYLLGLFGYAELNFDISRTAKEPTLAEMTEMAIRILQKKSTDGRYFLFVEGGRVDHGHHYDQAKFAITDGLALEAAIAKAKELTTPNTLIALSSDHSHTLSFAGYPKRGNPIFGKIFSDSYNLPYTTLSYYSGRTALLDVALSFRFNGHRPDVTNVDTEKKSYAQQALVGTYSATHSGEDVAIFATGPWSHLFHSVHEQNYIPHVMMFAGCVGDYYDTCRDSPLISGSLTAEDAAVPARFRYAAKPKSFTLV</sequence>
<comment type="similarity">
    <text evidence="2 16">Belongs to the alkaline phosphatase family.</text>
</comment>
<evidence type="ECO:0000256" key="3">
    <source>
        <dbReference type="ARBA" id="ARBA00012647"/>
    </source>
</evidence>
<keyword evidence="5" id="KW-0597">Phosphoprotein</keyword>
<evidence type="ECO:0000256" key="12">
    <source>
        <dbReference type="ARBA" id="ARBA00023180"/>
    </source>
</evidence>
<keyword evidence="12" id="KW-0325">Glycoprotein</keyword>
<comment type="subcellular location">
    <subcellularLocation>
        <location evidence="1">Cell membrane</location>
        <topology evidence="1">Lipid-anchor</topology>
        <topology evidence="1">GPI-anchor</topology>
    </subcellularLocation>
</comment>
<feature type="binding site" evidence="15">
    <location>
        <position position="176"/>
    </location>
    <ligand>
        <name>Mg(2+)</name>
        <dbReference type="ChEBI" id="CHEBI:18420"/>
    </ligand>
</feature>
<dbReference type="PANTHER" id="PTHR11596:SF5">
    <property type="entry name" value="ALKALINE PHOSPHATASE"/>
    <property type="match status" value="1"/>
</dbReference>
<evidence type="ECO:0000256" key="18">
    <source>
        <dbReference type="SAM" id="SignalP"/>
    </source>
</evidence>
<dbReference type="FunFam" id="3.40.720.10:FF:000008">
    <property type="entry name" value="Alkaline phosphatase"/>
    <property type="match status" value="1"/>
</dbReference>
<protein>
    <recommendedName>
        <fullName evidence="3 17">Alkaline phosphatase</fullName>
        <ecNumber evidence="3 17">3.1.3.1</ecNumber>
    </recommendedName>
</protein>
<dbReference type="InterPro" id="IPR017850">
    <property type="entry name" value="Alkaline_phosphatase_core_sf"/>
</dbReference>
<feature type="binding site" evidence="15">
    <location>
        <position position="178"/>
    </location>
    <ligand>
        <name>Mg(2+)</name>
        <dbReference type="ChEBI" id="CHEBI:18420"/>
    </ligand>
</feature>
<feature type="binding site" evidence="15">
    <location>
        <position position="376"/>
    </location>
    <ligand>
        <name>Zn(2+)</name>
        <dbReference type="ChEBI" id="CHEBI:29105"/>
        <label>2</label>
    </ligand>
</feature>
<organism evidence="19 20">
    <name type="scientific">Acanthaster planci</name>
    <name type="common">Crown-of-thorns starfish</name>
    <dbReference type="NCBI Taxonomy" id="133434"/>
    <lineage>
        <taxon>Eukaryota</taxon>
        <taxon>Metazoa</taxon>
        <taxon>Echinodermata</taxon>
        <taxon>Eleutherozoa</taxon>
        <taxon>Asterozoa</taxon>
        <taxon>Asteroidea</taxon>
        <taxon>Valvatacea</taxon>
        <taxon>Valvatida</taxon>
        <taxon>Acanthasteridae</taxon>
        <taxon>Acanthaster</taxon>
    </lineage>
</organism>
<evidence type="ECO:0000256" key="5">
    <source>
        <dbReference type="ARBA" id="ARBA00022553"/>
    </source>
</evidence>
<keyword evidence="4" id="KW-1003">Cell membrane</keyword>
<evidence type="ECO:0000256" key="17">
    <source>
        <dbReference type="RuleBase" id="RU003947"/>
    </source>
</evidence>
<evidence type="ECO:0000256" key="15">
    <source>
        <dbReference type="PIRSR" id="PIRSR601952-2"/>
    </source>
</evidence>
<dbReference type="OMA" id="DAGTMLH"/>
<evidence type="ECO:0000256" key="4">
    <source>
        <dbReference type="ARBA" id="ARBA00022475"/>
    </source>
</evidence>
<evidence type="ECO:0000256" key="8">
    <source>
        <dbReference type="ARBA" id="ARBA00022801"/>
    </source>
</evidence>
<feature type="binding site" evidence="15">
    <location>
        <position position="377"/>
    </location>
    <ligand>
        <name>Zn(2+)</name>
        <dbReference type="ChEBI" id="CHEBI:29105"/>
        <label>2</label>
    </ligand>
</feature>
<dbReference type="GO" id="GO:0046872">
    <property type="term" value="F:metal ion binding"/>
    <property type="evidence" value="ECO:0007669"/>
    <property type="project" value="UniProtKB-KW"/>
</dbReference>
<proteinExistence type="inferred from homology"/>
<dbReference type="EC" id="3.1.3.1" evidence="3 17"/>
<reference evidence="20" key="1">
    <citation type="submission" date="2025-08" db="UniProtKB">
        <authorList>
            <consortium name="RefSeq"/>
        </authorList>
    </citation>
    <scope>IDENTIFICATION</scope>
</reference>
<dbReference type="CDD" id="cd16012">
    <property type="entry name" value="ALP"/>
    <property type="match status" value="1"/>
</dbReference>
<evidence type="ECO:0000256" key="7">
    <source>
        <dbReference type="ARBA" id="ARBA00022723"/>
    </source>
</evidence>
<comment type="catalytic activity">
    <reaction evidence="17">
        <text>a phosphate monoester + H2O = an alcohol + phosphate</text>
        <dbReference type="Rhea" id="RHEA:15017"/>
        <dbReference type="ChEBI" id="CHEBI:15377"/>
        <dbReference type="ChEBI" id="CHEBI:30879"/>
        <dbReference type="ChEBI" id="CHEBI:43474"/>
        <dbReference type="ChEBI" id="CHEBI:67140"/>
        <dbReference type="EC" id="3.1.3.1"/>
    </reaction>
</comment>
<dbReference type="AlphaFoldDB" id="A0A8B7XR35"/>
<feature type="binding site" evidence="15">
    <location>
        <position position="331"/>
    </location>
    <ligand>
        <name>Mg(2+)</name>
        <dbReference type="ChEBI" id="CHEBI:18420"/>
    </ligand>
</feature>
<feature type="active site" description="Phosphoserine intermediate" evidence="14">
    <location>
        <position position="115"/>
    </location>
</feature>
<feature type="chain" id="PRO_5034734193" description="Alkaline phosphatase" evidence="18">
    <location>
        <begin position="25"/>
        <end position="533"/>
    </location>
</feature>
<dbReference type="GO" id="GO:0005886">
    <property type="term" value="C:plasma membrane"/>
    <property type="evidence" value="ECO:0007669"/>
    <property type="project" value="UniProtKB-SubCell"/>
</dbReference>
<dbReference type="PANTHER" id="PTHR11596">
    <property type="entry name" value="ALKALINE PHOSPHATASE"/>
    <property type="match status" value="1"/>
</dbReference>
<feature type="binding site" evidence="15">
    <location>
        <position position="336"/>
    </location>
    <ligand>
        <name>Zn(2+)</name>
        <dbReference type="ChEBI" id="CHEBI:29105"/>
        <label>2</label>
    </ligand>
</feature>
<feature type="binding site" evidence="15">
    <location>
        <position position="65"/>
    </location>
    <ligand>
        <name>Zn(2+)</name>
        <dbReference type="ChEBI" id="CHEBI:29105"/>
        <label>2</label>
    </ligand>
</feature>
<dbReference type="GO" id="GO:0004035">
    <property type="term" value="F:alkaline phosphatase activity"/>
    <property type="evidence" value="ECO:0007669"/>
    <property type="project" value="UniProtKB-EC"/>
</dbReference>
<feature type="binding site" evidence="15">
    <location>
        <position position="457"/>
    </location>
    <ligand>
        <name>Zn(2+)</name>
        <dbReference type="ChEBI" id="CHEBI:29105"/>
        <label>2</label>
    </ligand>
</feature>
<feature type="signal peptide" evidence="18">
    <location>
        <begin position="1"/>
        <end position="24"/>
    </location>
</feature>
<keyword evidence="11" id="KW-0472">Membrane</keyword>
<dbReference type="RefSeq" id="XP_022082456.1">
    <property type="nucleotide sequence ID" value="XM_022226764.1"/>
</dbReference>
<keyword evidence="10 15" id="KW-0460">Magnesium</keyword>
<evidence type="ECO:0000256" key="14">
    <source>
        <dbReference type="PIRSR" id="PIRSR601952-1"/>
    </source>
</evidence>
<dbReference type="GO" id="GO:0098552">
    <property type="term" value="C:side of membrane"/>
    <property type="evidence" value="ECO:0007669"/>
    <property type="project" value="UniProtKB-KW"/>
</dbReference>
<evidence type="ECO:0000256" key="10">
    <source>
        <dbReference type="ARBA" id="ARBA00022842"/>
    </source>
</evidence>
<comment type="cofactor">
    <cofactor evidence="15">
        <name>Mg(2+)</name>
        <dbReference type="ChEBI" id="CHEBI:18420"/>
    </cofactor>
    <text evidence="15">Binds 1 Mg(2+) ion.</text>
</comment>
<evidence type="ECO:0000256" key="13">
    <source>
        <dbReference type="ARBA" id="ARBA00023288"/>
    </source>
</evidence>
<evidence type="ECO:0000256" key="6">
    <source>
        <dbReference type="ARBA" id="ARBA00022622"/>
    </source>
</evidence>
<dbReference type="SMART" id="SM00098">
    <property type="entry name" value="alkPPc"/>
    <property type="match status" value="1"/>
</dbReference>
<dbReference type="Gene3D" id="3.40.720.10">
    <property type="entry name" value="Alkaline Phosphatase, subunit A"/>
    <property type="match status" value="1"/>
</dbReference>
<evidence type="ECO:0000256" key="11">
    <source>
        <dbReference type="ARBA" id="ARBA00023136"/>
    </source>
</evidence>
<gene>
    <name evidence="20" type="primary">LOC110974855</name>
</gene>
<dbReference type="InterPro" id="IPR018299">
    <property type="entry name" value="Alkaline_phosphatase_AS"/>
</dbReference>
<evidence type="ECO:0000256" key="16">
    <source>
        <dbReference type="RuleBase" id="RU003946"/>
    </source>
</evidence>
<dbReference type="KEGG" id="aplc:110974855"/>
<keyword evidence="6" id="KW-0336">GPI-anchor</keyword>
<keyword evidence="9 15" id="KW-0862">Zinc</keyword>
<dbReference type="OrthoDB" id="5818554at2759"/>
<evidence type="ECO:0000256" key="9">
    <source>
        <dbReference type="ARBA" id="ARBA00022833"/>
    </source>
</evidence>
<keyword evidence="18" id="KW-0732">Signal</keyword>
<name>A0A8B7XR35_ACAPL</name>
<feature type="binding site" evidence="15">
    <location>
        <position position="340"/>
    </location>
    <ligand>
        <name>Zn(2+)</name>
        <dbReference type="ChEBI" id="CHEBI:29105"/>
        <label>2</label>
    </ligand>
</feature>
<keyword evidence="19" id="KW-1185">Reference proteome</keyword>
<keyword evidence="13" id="KW-0449">Lipoprotein</keyword>
<evidence type="ECO:0000256" key="2">
    <source>
        <dbReference type="ARBA" id="ARBA00005984"/>
    </source>
</evidence>